<dbReference type="SUPFAM" id="SSF160996">
    <property type="entry name" value="HI0933 insert domain-like"/>
    <property type="match status" value="1"/>
</dbReference>
<dbReference type="InterPro" id="IPR004792">
    <property type="entry name" value="BaiN-like"/>
</dbReference>
<comment type="cofactor">
    <cofactor evidence="1">
        <name>FAD</name>
        <dbReference type="ChEBI" id="CHEBI:57692"/>
    </cofactor>
</comment>
<dbReference type="InterPro" id="IPR057661">
    <property type="entry name" value="RsdA/BaiN/AoA(So)_Rossmann"/>
</dbReference>
<keyword evidence="3" id="KW-0274">FAD</keyword>
<sequence length="416" mass="43820">MSKKTIAVVGAGASGLMSAICAARRCTELGKQVDIVLFEKNPRPGKKLLATGNGRCNLTNTDETRAAYHTGAPEAAAAVLNAFPVREILRFFAQIGLETVQNGTLVYPRSMQAASVLDVLRFEATRRGVTIQPDSEITDVRRAGKGFQLTAKGGNTYTAAAVILASGSAAGGGSDSGIVLLKRLGHTVLPPYPALTPLKCDTTYIKTAAGMRASAQVRLEIDGASMHSEYGEVLFTDYGLSGIAVMQLSGEAARLFSSGGRHEINVVLDLAPEYDFPALYALLQRRRTIFAEQPLEQLLCGFLNKRVAMAATKAANIGPLSAAVSTLTDKQLKTLAALLKAWRIPVTGVKGTPSAQVMGGGAALNEFDPHTLQSSRLHGLFACGEALDVYGDCGGYNLTWAWASGYVAGHGAADMV</sequence>
<dbReference type="PANTHER" id="PTHR42887">
    <property type="entry name" value="OS12G0638800 PROTEIN"/>
    <property type="match status" value="1"/>
</dbReference>
<evidence type="ECO:0000256" key="3">
    <source>
        <dbReference type="ARBA" id="ARBA00022827"/>
    </source>
</evidence>
<dbReference type="PRINTS" id="PR00368">
    <property type="entry name" value="FADPNR"/>
</dbReference>
<dbReference type="Gene3D" id="2.40.30.10">
    <property type="entry name" value="Translation factors"/>
    <property type="match status" value="1"/>
</dbReference>
<proteinExistence type="predicted"/>
<dbReference type="Gene3D" id="3.50.50.60">
    <property type="entry name" value="FAD/NAD(P)-binding domain"/>
    <property type="match status" value="1"/>
</dbReference>
<comment type="caution">
    <text evidence="6">The sequence shown here is derived from an EMBL/GenBank/DDBJ whole genome shotgun (WGS) entry which is preliminary data.</text>
</comment>
<dbReference type="PANTHER" id="PTHR42887:SF2">
    <property type="entry name" value="OS12G0638800 PROTEIN"/>
    <property type="match status" value="1"/>
</dbReference>
<protein>
    <submittedName>
        <fullName evidence="6">Aminoacetone oxidase family FAD-binding enzyme</fullName>
    </submittedName>
</protein>
<keyword evidence="2" id="KW-0285">Flavoprotein</keyword>
<feature type="domain" description="RsdA/BaiN/AoA(So)-like insert" evidence="5">
    <location>
        <begin position="192"/>
        <end position="357"/>
    </location>
</feature>
<dbReference type="AlphaFoldDB" id="A0A9D1SZG9"/>
<evidence type="ECO:0000259" key="4">
    <source>
        <dbReference type="Pfam" id="PF03486"/>
    </source>
</evidence>
<dbReference type="Pfam" id="PF22780">
    <property type="entry name" value="HI0933_like_1st"/>
    <property type="match status" value="1"/>
</dbReference>
<evidence type="ECO:0000313" key="6">
    <source>
        <dbReference type="EMBL" id="HIV02485.1"/>
    </source>
</evidence>
<evidence type="ECO:0000256" key="2">
    <source>
        <dbReference type="ARBA" id="ARBA00022630"/>
    </source>
</evidence>
<dbReference type="Gene3D" id="1.10.8.260">
    <property type="entry name" value="HI0933 insert domain-like"/>
    <property type="match status" value="1"/>
</dbReference>
<dbReference type="EMBL" id="DVOF01000084">
    <property type="protein sequence ID" value="HIV02485.1"/>
    <property type="molecule type" value="Genomic_DNA"/>
</dbReference>
<dbReference type="InterPro" id="IPR055178">
    <property type="entry name" value="RsdA/BaiN/AoA(So)-like_dom"/>
</dbReference>
<organism evidence="6 7">
    <name type="scientific">Candidatus Aphodoplasma excrementigallinarum</name>
    <dbReference type="NCBI Taxonomy" id="2840673"/>
    <lineage>
        <taxon>Bacteria</taxon>
        <taxon>Bacillati</taxon>
        <taxon>Bacillota</taxon>
        <taxon>Clostridia</taxon>
        <taxon>Eubacteriales</taxon>
        <taxon>Candidatus Aphodoplasma</taxon>
    </lineage>
</organism>
<name>A0A9D1SZG9_9FIRM</name>
<dbReference type="InterPro" id="IPR036188">
    <property type="entry name" value="FAD/NAD-bd_sf"/>
</dbReference>
<accession>A0A9D1SZG9</accession>
<evidence type="ECO:0000256" key="1">
    <source>
        <dbReference type="ARBA" id="ARBA00001974"/>
    </source>
</evidence>
<evidence type="ECO:0000313" key="7">
    <source>
        <dbReference type="Proteomes" id="UP000886743"/>
    </source>
</evidence>
<reference evidence="6" key="2">
    <citation type="journal article" date="2021" name="PeerJ">
        <title>Extensive microbial diversity within the chicken gut microbiome revealed by metagenomics and culture.</title>
        <authorList>
            <person name="Gilroy R."/>
            <person name="Ravi A."/>
            <person name="Getino M."/>
            <person name="Pursley I."/>
            <person name="Horton D.L."/>
            <person name="Alikhan N.F."/>
            <person name="Baker D."/>
            <person name="Gharbi K."/>
            <person name="Hall N."/>
            <person name="Watson M."/>
            <person name="Adriaenssens E.M."/>
            <person name="Foster-Nyarko E."/>
            <person name="Jarju S."/>
            <person name="Secka A."/>
            <person name="Antonio M."/>
            <person name="Oren A."/>
            <person name="Chaudhuri R.R."/>
            <person name="La Ragione R."/>
            <person name="Hildebrand F."/>
            <person name="Pallen M.J."/>
        </authorList>
    </citation>
    <scope>NUCLEOTIDE SEQUENCE</scope>
    <source>
        <strain evidence="6">4920</strain>
    </source>
</reference>
<gene>
    <name evidence="6" type="ORF">IAC74_02830</name>
</gene>
<dbReference type="NCBIfam" id="TIGR00275">
    <property type="entry name" value="aminoacetone oxidase family FAD-binding enzyme"/>
    <property type="match status" value="1"/>
</dbReference>
<dbReference type="SUPFAM" id="SSF51905">
    <property type="entry name" value="FAD/NAD(P)-binding domain"/>
    <property type="match status" value="1"/>
</dbReference>
<evidence type="ECO:0000259" key="5">
    <source>
        <dbReference type="Pfam" id="PF22780"/>
    </source>
</evidence>
<dbReference type="InterPro" id="IPR023166">
    <property type="entry name" value="BaiN-like_dom_sf"/>
</dbReference>
<feature type="domain" description="RsdA/BaiN/AoA(So)-like Rossmann fold-like" evidence="4">
    <location>
        <begin position="5"/>
        <end position="410"/>
    </location>
</feature>
<dbReference type="Pfam" id="PF03486">
    <property type="entry name" value="HI0933_like"/>
    <property type="match status" value="1"/>
</dbReference>
<dbReference type="Proteomes" id="UP000886743">
    <property type="component" value="Unassembled WGS sequence"/>
</dbReference>
<reference evidence="6" key="1">
    <citation type="submission" date="2020-10" db="EMBL/GenBank/DDBJ databases">
        <authorList>
            <person name="Gilroy R."/>
        </authorList>
    </citation>
    <scope>NUCLEOTIDE SEQUENCE</scope>
    <source>
        <strain evidence="6">4920</strain>
    </source>
</reference>